<keyword evidence="3" id="KW-1185">Reference proteome</keyword>
<protein>
    <submittedName>
        <fullName evidence="2">Uncharacterized protein</fullName>
    </submittedName>
</protein>
<evidence type="ECO:0000313" key="3">
    <source>
        <dbReference type="Proteomes" id="UP000322983"/>
    </source>
</evidence>
<name>A0A510E1N4_9CREN</name>
<reference evidence="4" key="1">
    <citation type="submission" date="2018-09" db="EMBL/GenBank/DDBJ databases">
        <title>Complete Genome Sequencing of Sulfolobus sp. JCM 16834.</title>
        <authorList>
            <person name="Kato S."/>
            <person name="Itoh T."/>
            <person name="Ohkuma M."/>
        </authorList>
    </citation>
    <scope>NUCLEOTIDE SEQUENCE [LARGE SCALE GENOMIC DNA]</scope>
    <source>
        <strain evidence="4">IC-007</strain>
    </source>
</reference>
<evidence type="ECO:0000313" key="2">
    <source>
        <dbReference type="EMBL" id="BBG26393.1"/>
    </source>
</evidence>
<dbReference type="AlphaFoldDB" id="A0A510E1N4"/>
<proteinExistence type="predicted"/>
<dbReference type="EMBL" id="AP018930">
    <property type="protein sequence ID" value="BBG26393.1"/>
    <property type="molecule type" value="Genomic_DNA"/>
</dbReference>
<accession>A0A510DU07</accession>
<dbReference type="Proteomes" id="UP000322983">
    <property type="component" value="Chromosome"/>
</dbReference>
<accession>A0A510E1N4</accession>
<gene>
    <name evidence="1" type="ORF">IC006_0935</name>
    <name evidence="2" type="ORF">IC007_0901</name>
</gene>
<dbReference type="Proteomes" id="UP000325030">
    <property type="component" value="Chromosome"/>
</dbReference>
<sequence length="47" mass="5540">MLFSTEPKDSVRDLFDREKEREELLNKTNGFSLFIHHTLMTVNTVSL</sequence>
<dbReference type="KEGG" id="step:IC006_0935"/>
<evidence type="ECO:0000313" key="4">
    <source>
        <dbReference type="Proteomes" id="UP000325030"/>
    </source>
</evidence>
<dbReference type="EMBL" id="AP018929">
    <property type="protein sequence ID" value="BBG23647.1"/>
    <property type="molecule type" value="Genomic_DNA"/>
</dbReference>
<organism evidence="2 4">
    <name type="scientific">Sulfuracidifex tepidarius</name>
    <dbReference type="NCBI Taxonomy" id="1294262"/>
    <lineage>
        <taxon>Archaea</taxon>
        <taxon>Thermoproteota</taxon>
        <taxon>Thermoprotei</taxon>
        <taxon>Sulfolobales</taxon>
        <taxon>Sulfolobaceae</taxon>
        <taxon>Sulfuracidifex</taxon>
    </lineage>
</organism>
<evidence type="ECO:0000313" key="1">
    <source>
        <dbReference type="EMBL" id="BBG23647.1"/>
    </source>
</evidence>
<reference evidence="2 3" key="2">
    <citation type="journal article" date="2020" name="Int. J. Syst. Evol. Microbiol.">
        <title>Sulfuracidifex tepidarius gen. nov., sp. nov. and transfer of Sulfolobus metallicus Huber and Stetter 1992 to the genus Sulfuracidifex as Sulfuracidifex metallicus comb. nov.</title>
        <authorList>
            <person name="Itoh T."/>
            <person name="Miura T."/>
            <person name="Sakai H.D."/>
            <person name="Kato S."/>
            <person name="Ohkuma M."/>
            <person name="Takashina T."/>
        </authorList>
    </citation>
    <scope>NUCLEOTIDE SEQUENCE</scope>
    <source>
        <strain evidence="1 3">IC-006</strain>
        <strain evidence="2">IC-007</strain>
    </source>
</reference>